<reference evidence="2 3" key="1">
    <citation type="journal article" date="2014" name="BMC Genomics">
        <title>Genome sequencing of four Aureobasidium pullulans varieties: biotechnological potential, stress tolerance, and description of new species.</title>
        <authorList>
            <person name="Gostin Ar C."/>
            <person name="Ohm R.A."/>
            <person name="Kogej T."/>
            <person name="Sonjak S."/>
            <person name="Turk M."/>
            <person name="Zajc J."/>
            <person name="Zalar P."/>
            <person name="Grube M."/>
            <person name="Sun H."/>
            <person name="Han J."/>
            <person name="Sharma A."/>
            <person name="Chiniquy J."/>
            <person name="Ngan C.Y."/>
            <person name="Lipzen A."/>
            <person name="Barry K."/>
            <person name="Grigoriev I.V."/>
            <person name="Gunde-Cimerman N."/>
        </authorList>
    </citation>
    <scope>NUCLEOTIDE SEQUENCE [LARGE SCALE GENOMIC DNA]</scope>
    <source>
        <strain evidence="2 3">CBS 110374</strain>
    </source>
</reference>
<dbReference type="CDD" id="cd00448">
    <property type="entry name" value="YjgF_YER057c_UK114_family"/>
    <property type="match status" value="1"/>
</dbReference>
<dbReference type="GO" id="GO:0005829">
    <property type="term" value="C:cytosol"/>
    <property type="evidence" value="ECO:0007669"/>
    <property type="project" value="TreeGrafter"/>
</dbReference>
<dbReference type="InterPro" id="IPR035959">
    <property type="entry name" value="RutC-like_sf"/>
</dbReference>
<accession>A0A074VN31</accession>
<organism evidence="2 3">
    <name type="scientific">Aureobasidium melanogenum (strain CBS 110374)</name>
    <name type="common">Aureobasidium pullulans var. melanogenum</name>
    <dbReference type="NCBI Taxonomy" id="1043003"/>
    <lineage>
        <taxon>Eukaryota</taxon>
        <taxon>Fungi</taxon>
        <taxon>Dikarya</taxon>
        <taxon>Ascomycota</taxon>
        <taxon>Pezizomycotina</taxon>
        <taxon>Dothideomycetes</taxon>
        <taxon>Dothideomycetidae</taxon>
        <taxon>Dothideales</taxon>
        <taxon>Saccotheciaceae</taxon>
        <taxon>Aureobasidium</taxon>
    </lineage>
</organism>
<name>A0A074VN31_AURM1</name>
<dbReference type="RefSeq" id="XP_040876105.1">
    <property type="nucleotide sequence ID" value="XM_041023284.1"/>
</dbReference>
<dbReference type="InterPro" id="IPR006175">
    <property type="entry name" value="YjgF/YER057c/UK114"/>
</dbReference>
<dbReference type="PANTHER" id="PTHR11803">
    <property type="entry name" value="2-IMINOBUTANOATE/2-IMINOPROPANOATE DEAMINASE RIDA"/>
    <property type="match status" value="1"/>
</dbReference>
<dbReference type="Pfam" id="PF01042">
    <property type="entry name" value="Ribonuc_L-PSP"/>
    <property type="match status" value="1"/>
</dbReference>
<dbReference type="PANTHER" id="PTHR11803:SF48">
    <property type="entry name" value="2-AMINOMUCONATE DEAMINASE"/>
    <property type="match status" value="1"/>
</dbReference>
<evidence type="ECO:0000313" key="3">
    <source>
        <dbReference type="Proteomes" id="UP000030672"/>
    </source>
</evidence>
<dbReference type="Gene3D" id="3.30.1330.40">
    <property type="entry name" value="RutC-like"/>
    <property type="match status" value="1"/>
</dbReference>
<dbReference type="STRING" id="1043003.A0A074VN31"/>
<dbReference type="EMBL" id="KL584850">
    <property type="protein sequence ID" value="KEQ59082.1"/>
    <property type="molecule type" value="Genomic_DNA"/>
</dbReference>
<keyword evidence="3" id="KW-1185">Reference proteome</keyword>
<gene>
    <name evidence="2" type="ORF">M437DRAFT_57835</name>
</gene>
<dbReference type="SUPFAM" id="SSF55298">
    <property type="entry name" value="YjgF-like"/>
    <property type="match status" value="1"/>
</dbReference>
<dbReference type="AlphaFoldDB" id="A0A074VN31"/>
<dbReference type="GO" id="GO:0005739">
    <property type="term" value="C:mitochondrion"/>
    <property type="evidence" value="ECO:0007669"/>
    <property type="project" value="TreeGrafter"/>
</dbReference>
<proteinExistence type="predicted"/>
<dbReference type="Proteomes" id="UP000030672">
    <property type="component" value="Unassembled WGS sequence"/>
</dbReference>
<evidence type="ECO:0000313" key="2">
    <source>
        <dbReference type="EMBL" id="KEQ59082.1"/>
    </source>
</evidence>
<protein>
    <submittedName>
        <fullName evidence="2">YjgF-like protein</fullName>
    </submittedName>
</protein>
<dbReference type="GO" id="GO:0019239">
    <property type="term" value="F:deaminase activity"/>
    <property type="evidence" value="ECO:0007669"/>
    <property type="project" value="TreeGrafter"/>
</dbReference>
<evidence type="ECO:0000256" key="1">
    <source>
        <dbReference type="SAM" id="MobiDB-lite"/>
    </source>
</evidence>
<sequence>MTGSPNGHAFLLNPSAPEGPTRFSQARSVPSSSRTIYVSGIASILPDGTIAGAEEGQIPDVRKQTKTVLSTIDDIIRGASDGKGGIHNLIDAVVYLTEMERDYAGMNEEWNKVFESRTVAPARATIGVKDLPDPRFVVEVKGVAIVPE</sequence>
<dbReference type="GeneID" id="63916657"/>
<dbReference type="HOGENOM" id="CLU_100715_7_3_1"/>
<feature type="region of interest" description="Disordered" evidence="1">
    <location>
        <begin position="1"/>
        <end position="29"/>
    </location>
</feature>